<feature type="domain" description="PIN" evidence="1">
    <location>
        <begin position="2"/>
        <end position="118"/>
    </location>
</feature>
<dbReference type="Proteomes" id="UP000237423">
    <property type="component" value="Unassembled WGS sequence"/>
</dbReference>
<reference evidence="2 3" key="1">
    <citation type="submission" date="2017-11" db="EMBL/GenBank/DDBJ databases">
        <title>Draft Genome Sequence of Methylobacter psychrotolerans Sph1T, an Obligate Methanotroph from Low-Temperature Environments.</title>
        <authorList>
            <person name="Oshkin I.Y."/>
            <person name="Miroshnikov K."/>
            <person name="Belova S.E."/>
            <person name="Korzhenkov A."/>
            <person name="Toshchakov S.V."/>
            <person name="Dedysh S.N."/>
        </authorList>
    </citation>
    <scope>NUCLEOTIDE SEQUENCE [LARGE SCALE GENOMIC DNA]</scope>
    <source>
        <strain evidence="2 3">Sph1</strain>
    </source>
</reference>
<dbReference type="InterPro" id="IPR029060">
    <property type="entry name" value="PIN-like_dom_sf"/>
</dbReference>
<dbReference type="AlphaFoldDB" id="A0A2S5CIG3"/>
<protein>
    <submittedName>
        <fullName evidence="2">PIN domain-containing protein</fullName>
    </submittedName>
</protein>
<comment type="caution">
    <text evidence="2">The sequence shown here is derived from an EMBL/GenBank/DDBJ whole genome shotgun (WGS) entry which is preliminary data.</text>
</comment>
<dbReference type="PANTHER" id="PTHR39664">
    <property type="match status" value="1"/>
</dbReference>
<evidence type="ECO:0000313" key="3">
    <source>
        <dbReference type="Proteomes" id="UP000237423"/>
    </source>
</evidence>
<name>A0A2S5CIG3_9GAMM</name>
<evidence type="ECO:0000259" key="1">
    <source>
        <dbReference type="Pfam" id="PF01850"/>
    </source>
</evidence>
<proteinExistence type="predicted"/>
<dbReference type="SUPFAM" id="SSF88723">
    <property type="entry name" value="PIN domain-like"/>
    <property type="match status" value="1"/>
</dbReference>
<dbReference type="PANTHER" id="PTHR39664:SF2">
    <property type="entry name" value="NUCLEIC ACID-BINDING PROTEIN, CONTAINING PIN DOMAIN-RELATED"/>
    <property type="match status" value="1"/>
</dbReference>
<dbReference type="CDD" id="cd18683">
    <property type="entry name" value="PIN_VapC-like"/>
    <property type="match status" value="1"/>
</dbReference>
<dbReference type="InterPro" id="IPR002716">
    <property type="entry name" value="PIN_dom"/>
</dbReference>
<dbReference type="EMBL" id="PGFZ01000009">
    <property type="protein sequence ID" value="POZ50603.1"/>
    <property type="molecule type" value="Genomic_DNA"/>
</dbReference>
<sequence>MIALDTNMLVRLIVDDHPQQAQLAENLLKSHRALIPCTVILETEWVLRSRYKVPRERIHAFLQLLLQTENTVIEAAHTLHRALGWYAQGADFADALHLASCGDAVMQTFDKAFCKAAREAGDAPQVRVWEL</sequence>
<dbReference type="Pfam" id="PF01850">
    <property type="entry name" value="PIN"/>
    <property type="match status" value="1"/>
</dbReference>
<evidence type="ECO:0000313" key="2">
    <source>
        <dbReference type="EMBL" id="POZ50603.1"/>
    </source>
</evidence>
<dbReference type="RefSeq" id="WP_103975148.1">
    <property type="nucleotide sequence ID" value="NZ_PGFZ01000009.1"/>
</dbReference>
<accession>A0A2S5CIG3</accession>
<gene>
    <name evidence="2" type="ORF">AADEFJLK_03496</name>
</gene>
<organism evidence="2 3">
    <name type="scientific">Methylovulum psychrotolerans</name>
    <dbReference type="NCBI Taxonomy" id="1704499"/>
    <lineage>
        <taxon>Bacteria</taxon>
        <taxon>Pseudomonadati</taxon>
        <taxon>Pseudomonadota</taxon>
        <taxon>Gammaproteobacteria</taxon>
        <taxon>Methylococcales</taxon>
        <taxon>Methylococcaceae</taxon>
        <taxon>Methylovulum</taxon>
    </lineage>
</organism>
<dbReference type="Gene3D" id="3.40.50.1010">
    <property type="entry name" value="5'-nuclease"/>
    <property type="match status" value="1"/>
</dbReference>